<reference evidence="6" key="1">
    <citation type="submission" date="2015-12" db="EMBL/GenBank/DDBJ databases">
        <title>De novo transcriptome assembly of four potential Pierce s Disease insect vectors from Arizona vineyards.</title>
        <authorList>
            <person name="Tassone E.E."/>
        </authorList>
    </citation>
    <scope>NUCLEOTIDE SEQUENCE</scope>
</reference>
<comment type="similarity">
    <text evidence="2">Belongs to the TEL2 family.</text>
</comment>
<protein>
    <submittedName>
        <fullName evidence="6">Uncharacterized protein</fullName>
    </submittedName>
</protein>
<dbReference type="InterPro" id="IPR057348">
    <property type="entry name" value="TELO2_ARM"/>
</dbReference>
<comment type="subcellular location">
    <subcellularLocation>
        <location evidence="1">Cytoplasm</location>
    </subcellularLocation>
</comment>
<organism evidence="6">
    <name type="scientific">Clastoptera arizonana</name>
    <name type="common">Arizona spittle bug</name>
    <dbReference type="NCBI Taxonomy" id="38151"/>
    <lineage>
        <taxon>Eukaryota</taxon>
        <taxon>Metazoa</taxon>
        <taxon>Ecdysozoa</taxon>
        <taxon>Arthropoda</taxon>
        <taxon>Hexapoda</taxon>
        <taxon>Insecta</taxon>
        <taxon>Pterygota</taxon>
        <taxon>Neoptera</taxon>
        <taxon>Paraneoptera</taxon>
        <taxon>Hemiptera</taxon>
        <taxon>Auchenorrhyncha</taxon>
        <taxon>Cercopoidea</taxon>
        <taxon>Clastopteridae</taxon>
        <taxon>Clastoptera</taxon>
    </lineage>
</organism>
<evidence type="ECO:0000256" key="2">
    <source>
        <dbReference type="ARBA" id="ARBA00006133"/>
    </source>
</evidence>
<dbReference type="GO" id="GO:0042162">
    <property type="term" value="F:telomeric DNA binding"/>
    <property type="evidence" value="ECO:0007669"/>
    <property type="project" value="TreeGrafter"/>
</dbReference>
<dbReference type="Pfam" id="PF25320">
    <property type="entry name" value="TELO2_ARM"/>
    <property type="match status" value="1"/>
</dbReference>
<dbReference type="InterPro" id="IPR051970">
    <property type="entry name" value="TEL2_Regulation"/>
</dbReference>
<dbReference type="Gene3D" id="1.25.40.720">
    <property type="entry name" value="Telomere length regulation protein 2, C-terminal domain"/>
    <property type="match status" value="2"/>
</dbReference>
<feature type="non-terminal residue" evidence="6">
    <location>
        <position position="1"/>
    </location>
</feature>
<dbReference type="GO" id="GO:0051879">
    <property type="term" value="F:Hsp90 protein binding"/>
    <property type="evidence" value="ECO:0007669"/>
    <property type="project" value="TreeGrafter"/>
</dbReference>
<evidence type="ECO:0000259" key="5">
    <source>
        <dbReference type="Pfam" id="PF25320"/>
    </source>
</evidence>
<dbReference type="EMBL" id="GEDC01023606">
    <property type="protein sequence ID" value="JAS13692.1"/>
    <property type="molecule type" value="Transcribed_RNA"/>
</dbReference>
<evidence type="ECO:0000256" key="3">
    <source>
        <dbReference type="ARBA" id="ARBA00022490"/>
    </source>
</evidence>
<dbReference type="GO" id="GO:0051083">
    <property type="term" value="P:'de novo' cotranslational protein folding"/>
    <property type="evidence" value="ECO:0007669"/>
    <property type="project" value="TreeGrafter"/>
</dbReference>
<dbReference type="InterPro" id="IPR038528">
    <property type="entry name" value="TEL2_C_sf"/>
</dbReference>
<dbReference type="AlphaFoldDB" id="A0A1B6CJV8"/>
<dbReference type="PANTHER" id="PTHR15830">
    <property type="entry name" value="TELOMERE LENGTH REGULATION PROTEIN TEL2 FAMILY MEMBER"/>
    <property type="match status" value="1"/>
</dbReference>
<name>A0A1B6CJV8_9HEMI</name>
<evidence type="ECO:0000259" key="4">
    <source>
        <dbReference type="Pfam" id="PF10193"/>
    </source>
</evidence>
<keyword evidence="3" id="KW-0963">Cytoplasm</keyword>
<dbReference type="InterPro" id="IPR019337">
    <property type="entry name" value="Telomere_length_regulation_dom"/>
</dbReference>
<dbReference type="GO" id="GO:0005829">
    <property type="term" value="C:cytosol"/>
    <property type="evidence" value="ECO:0007669"/>
    <property type="project" value="TreeGrafter"/>
</dbReference>
<feature type="domain" description="Telomere length regulation protein conserved" evidence="4">
    <location>
        <begin position="576"/>
        <end position="687"/>
    </location>
</feature>
<dbReference type="PANTHER" id="PTHR15830:SF10">
    <property type="entry name" value="TELOMERE LENGTH REGULATION PROTEIN TEL2 HOMOLOG"/>
    <property type="match status" value="1"/>
</dbReference>
<feature type="domain" description="TELO2 ARM repeat" evidence="5">
    <location>
        <begin position="347"/>
        <end position="447"/>
    </location>
</feature>
<sequence length="901" mass="102434">GIPDQTVVEEDRFAEEKLENISKILKDIVQKEEINMNSINETIHNITMLLPKTLTYSSLISITSFSNSFVAKCYSTLLIDLFKLISNKFVRNSESLVSELKQIFVINCASALLFNESLIALITEMKGIKGPSEKLDMMVDILGALIKSDALQSAVVDLCKINKDGKNKDWMNIHWTGTIQNLVSLPNLVCNKLAKLTPECFLPNMFTKIITSHIVKCVLFLTELKRVNIAIDVKPLSSLFSKLLVNNKSLPFVNYMFEIFDGFSYRRGIIFSQTLNNVILKMDQNSLESVAVCILKTCSELSVFRFLQGCILESEYWKYILCHRLIFLLFEKENKLIVNLILYLGNVHKCFQTDDAVASKATTILIDVVKNMVSIWSDKFALSHTSQDQHLYLTKAIIFSMKYINENKKELNIDDSIINSVNCKLFNGIPVHFDSSHEAVRTVAMIVSELIIYYTNIASEKDEKIDLKFDYSNLSDENKLLMEDIKKVVSENYQECIKENGEDKLVDLLIDCGIIKCEENCNETKTCALQIEATKCEKSDKILASNDFIEEELDSDDDFEPYDTSNDTKLAVKKRPMYLRDLIEGFCEEKDADTWIGSLEVCESLIYSQLPEDDVSLGLELLDVLLGVQKKFYCENFEKLHFTGALAVIVVYPKESAEFLCAKFHEDYTRYSISDRLLMLDLLSGAARVLSGVTNKSDNLKVTDNRNKKKEVLSEWEVLVKNRLEKSTKRFFKPKNVPIMSENKFSKVAGSFLFPLLRGSNRNKVVTFNANFDEGGVKHDPHILLVHFLQTCSIIMLCSVNCFIILRMAKELFEAVWNVRFHTESKVREAVISCIASIILSVPKHQLFSDLSEDITETKLWLESIASSKGIIGGRSCEVDVNVRTYAAQVLLLISDKLSHD</sequence>
<evidence type="ECO:0000313" key="6">
    <source>
        <dbReference type="EMBL" id="JAS13692.1"/>
    </source>
</evidence>
<dbReference type="Pfam" id="PF10193">
    <property type="entry name" value="Telomere_reg-2"/>
    <property type="match status" value="1"/>
</dbReference>
<gene>
    <name evidence="6" type="ORF">g.21614</name>
</gene>
<proteinExistence type="inferred from homology"/>
<accession>A0A1B6CJV8</accession>
<evidence type="ECO:0000256" key="1">
    <source>
        <dbReference type="ARBA" id="ARBA00004496"/>
    </source>
</evidence>